<comment type="caution">
    <text evidence="1">The sequence shown here is derived from an EMBL/GenBank/DDBJ whole genome shotgun (WGS) entry which is preliminary data.</text>
</comment>
<sequence>MESTGEKMEVQPQFSPRVVVINDEEVEEAKKRLRLKSSNVFINIGRVWGDVVVTDPSADDNLDWSYGVICVRTSRKARIDELVVVRCGESKCKVRAWETEEDEESDWEEGTRLSGFENPNVNEESTQPLENVNMGEDNNNEEDTCRGEHTVGESLNDEDQVGIIGNSINFKINAQTCDVGLDRNKVIGLSPDLKSNSGPRRNMGEREPVEDGLTPNKERLSEKLKILLSRETPIQNKIAVVEEEKMENTEQIGRCIVENRVSTVERRMTRSRSKEMKIWGNLVTKTSRDSSISEGIAQRMEEIRGNEA</sequence>
<gene>
    <name evidence="1" type="ORF">L2E82_31257</name>
</gene>
<keyword evidence="2" id="KW-1185">Reference proteome</keyword>
<accession>A0ACB9D2D6</accession>
<reference evidence="1 2" key="2">
    <citation type="journal article" date="2022" name="Mol. Ecol. Resour.">
        <title>The genomes of chicory, endive, great burdock and yacon provide insights into Asteraceae paleo-polyploidization history and plant inulin production.</title>
        <authorList>
            <person name="Fan W."/>
            <person name="Wang S."/>
            <person name="Wang H."/>
            <person name="Wang A."/>
            <person name="Jiang F."/>
            <person name="Liu H."/>
            <person name="Zhao H."/>
            <person name="Xu D."/>
            <person name="Zhang Y."/>
        </authorList>
    </citation>
    <scope>NUCLEOTIDE SEQUENCE [LARGE SCALE GENOMIC DNA]</scope>
    <source>
        <strain evidence="2">cv. Punajuju</strain>
        <tissue evidence="1">Leaves</tissue>
    </source>
</reference>
<dbReference type="Proteomes" id="UP001055811">
    <property type="component" value="Linkage Group LG05"/>
</dbReference>
<proteinExistence type="predicted"/>
<name>A0ACB9D2D6_CICIN</name>
<dbReference type="EMBL" id="CM042013">
    <property type="protein sequence ID" value="KAI3740783.1"/>
    <property type="molecule type" value="Genomic_DNA"/>
</dbReference>
<protein>
    <submittedName>
        <fullName evidence="1">Uncharacterized protein</fullName>
    </submittedName>
</protein>
<evidence type="ECO:0000313" key="1">
    <source>
        <dbReference type="EMBL" id="KAI3740783.1"/>
    </source>
</evidence>
<organism evidence="1 2">
    <name type="scientific">Cichorium intybus</name>
    <name type="common">Chicory</name>
    <dbReference type="NCBI Taxonomy" id="13427"/>
    <lineage>
        <taxon>Eukaryota</taxon>
        <taxon>Viridiplantae</taxon>
        <taxon>Streptophyta</taxon>
        <taxon>Embryophyta</taxon>
        <taxon>Tracheophyta</taxon>
        <taxon>Spermatophyta</taxon>
        <taxon>Magnoliopsida</taxon>
        <taxon>eudicotyledons</taxon>
        <taxon>Gunneridae</taxon>
        <taxon>Pentapetalae</taxon>
        <taxon>asterids</taxon>
        <taxon>campanulids</taxon>
        <taxon>Asterales</taxon>
        <taxon>Asteraceae</taxon>
        <taxon>Cichorioideae</taxon>
        <taxon>Cichorieae</taxon>
        <taxon>Cichoriinae</taxon>
        <taxon>Cichorium</taxon>
    </lineage>
</organism>
<evidence type="ECO:0000313" key="2">
    <source>
        <dbReference type="Proteomes" id="UP001055811"/>
    </source>
</evidence>
<reference evidence="2" key="1">
    <citation type="journal article" date="2022" name="Mol. Ecol. Resour.">
        <title>The genomes of chicory, endive, great burdock and yacon provide insights into Asteraceae palaeo-polyploidization history and plant inulin production.</title>
        <authorList>
            <person name="Fan W."/>
            <person name="Wang S."/>
            <person name="Wang H."/>
            <person name="Wang A."/>
            <person name="Jiang F."/>
            <person name="Liu H."/>
            <person name="Zhao H."/>
            <person name="Xu D."/>
            <person name="Zhang Y."/>
        </authorList>
    </citation>
    <scope>NUCLEOTIDE SEQUENCE [LARGE SCALE GENOMIC DNA]</scope>
    <source>
        <strain evidence="2">cv. Punajuju</strain>
    </source>
</reference>